<protein>
    <submittedName>
        <fullName evidence="1">Uncharacterized protein</fullName>
    </submittedName>
</protein>
<comment type="caution">
    <text evidence="1">The sequence shown here is derived from an EMBL/GenBank/DDBJ whole genome shotgun (WGS) entry which is preliminary data.</text>
</comment>
<evidence type="ECO:0000313" key="1">
    <source>
        <dbReference type="EMBL" id="CAL1274349.1"/>
    </source>
</evidence>
<organism evidence="1 2">
    <name type="scientific">Larinioides sclopetarius</name>
    <dbReference type="NCBI Taxonomy" id="280406"/>
    <lineage>
        <taxon>Eukaryota</taxon>
        <taxon>Metazoa</taxon>
        <taxon>Ecdysozoa</taxon>
        <taxon>Arthropoda</taxon>
        <taxon>Chelicerata</taxon>
        <taxon>Arachnida</taxon>
        <taxon>Araneae</taxon>
        <taxon>Araneomorphae</taxon>
        <taxon>Entelegynae</taxon>
        <taxon>Araneoidea</taxon>
        <taxon>Araneidae</taxon>
        <taxon>Larinioides</taxon>
    </lineage>
</organism>
<gene>
    <name evidence="1" type="ORF">LARSCL_LOCUS7416</name>
</gene>
<dbReference type="EMBL" id="CAXIEN010000076">
    <property type="protein sequence ID" value="CAL1274349.1"/>
    <property type="molecule type" value="Genomic_DNA"/>
</dbReference>
<sequence>MAKCDWDRSPGAIFKGASWTQNLLLCRCLYLMPHCL</sequence>
<keyword evidence="2" id="KW-1185">Reference proteome</keyword>
<name>A0AAV1ZRF9_9ARAC</name>
<accession>A0AAV1ZRF9</accession>
<evidence type="ECO:0000313" key="2">
    <source>
        <dbReference type="Proteomes" id="UP001497382"/>
    </source>
</evidence>
<dbReference type="Proteomes" id="UP001497382">
    <property type="component" value="Unassembled WGS sequence"/>
</dbReference>
<reference evidence="1 2" key="1">
    <citation type="submission" date="2024-04" db="EMBL/GenBank/DDBJ databases">
        <authorList>
            <person name="Rising A."/>
            <person name="Reimegard J."/>
            <person name="Sonavane S."/>
            <person name="Akerstrom W."/>
            <person name="Nylinder S."/>
            <person name="Hedman E."/>
            <person name="Kallberg Y."/>
        </authorList>
    </citation>
    <scope>NUCLEOTIDE SEQUENCE [LARGE SCALE GENOMIC DNA]</scope>
</reference>
<dbReference type="AlphaFoldDB" id="A0AAV1ZRF9"/>
<proteinExistence type="predicted"/>